<keyword evidence="4" id="KW-1185">Reference proteome</keyword>
<evidence type="ECO:0000313" key="4">
    <source>
        <dbReference type="Proteomes" id="UP000030641"/>
    </source>
</evidence>
<dbReference type="OMA" id="VPDMTRW"/>
<evidence type="ECO:0000259" key="2">
    <source>
        <dbReference type="Pfam" id="PF02894"/>
    </source>
</evidence>
<dbReference type="InterPro" id="IPR000683">
    <property type="entry name" value="Gfo/Idh/MocA-like_OxRdtase_N"/>
</dbReference>
<dbReference type="PANTHER" id="PTHR43377">
    <property type="entry name" value="BILIVERDIN REDUCTASE A"/>
    <property type="match status" value="1"/>
</dbReference>
<dbReference type="PANTHER" id="PTHR43377:SF1">
    <property type="entry name" value="BILIVERDIN REDUCTASE A"/>
    <property type="match status" value="1"/>
</dbReference>
<dbReference type="SUPFAM" id="SSF55347">
    <property type="entry name" value="Glyceraldehyde-3-phosphate dehydrogenase-like, C-terminal domain"/>
    <property type="match status" value="1"/>
</dbReference>
<dbReference type="InterPro" id="IPR051450">
    <property type="entry name" value="Gfo/Idh/MocA_Oxidoreductases"/>
</dbReference>
<dbReference type="Gene3D" id="3.40.50.720">
    <property type="entry name" value="NAD(P)-binding Rossmann-like Domain"/>
    <property type="match status" value="1"/>
</dbReference>
<gene>
    <name evidence="3" type="ORF">AUEXF2481DRAFT_30796</name>
</gene>
<proteinExistence type="predicted"/>
<reference evidence="3 4" key="1">
    <citation type="journal article" date="2014" name="BMC Genomics">
        <title>Genome sequencing of four Aureobasidium pullulans varieties: biotechnological potential, stress tolerance, and description of new species.</title>
        <authorList>
            <person name="Gostin Ar C."/>
            <person name="Ohm R.A."/>
            <person name="Kogej T."/>
            <person name="Sonjak S."/>
            <person name="Turk M."/>
            <person name="Zajc J."/>
            <person name="Zalar P."/>
            <person name="Grube M."/>
            <person name="Sun H."/>
            <person name="Han J."/>
            <person name="Sharma A."/>
            <person name="Chiniquy J."/>
            <person name="Ngan C.Y."/>
            <person name="Lipzen A."/>
            <person name="Barry K."/>
            <person name="Grigoriev I.V."/>
            <person name="Gunde-Cimerman N."/>
        </authorList>
    </citation>
    <scope>NUCLEOTIDE SEQUENCE [LARGE SCALE GENOMIC DNA]</scope>
    <source>
        <strain evidence="3 4">EXF-2481</strain>
    </source>
</reference>
<dbReference type="STRING" id="1043005.A0A074YI02"/>
<dbReference type="EMBL" id="KL584764">
    <property type="protein sequence ID" value="KEQ93707.1"/>
    <property type="molecule type" value="Genomic_DNA"/>
</dbReference>
<dbReference type="SUPFAM" id="SSF51735">
    <property type="entry name" value="NAD(P)-binding Rossmann-fold domains"/>
    <property type="match status" value="1"/>
</dbReference>
<dbReference type="Pfam" id="PF01408">
    <property type="entry name" value="GFO_IDH_MocA"/>
    <property type="match status" value="1"/>
</dbReference>
<dbReference type="InParanoid" id="A0A074YI02"/>
<dbReference type="OrthoDB" id="446809at2759"/>
<dbReference type="Pfam" id="PF02894">
    <property type="entry name" value="GFO_IDH_MocA_C"/>
    <property type="match status" value="1"/>
</dbReference>
<dbReference type="GO" id="GO:0000166">
    <property type="term" value="F:nucleotide binding"/>
    <property type="evidence" value="ECO:0007669"/>
    <property type="project" value="InterPro"/>
</dbReference>
<dbReference type="AlphaFoldDB" id="A0A074YI02"/>
<accession>A0A074YI02</accession>
<dbReference type="Proteomes" id="UP000030641">
    <property type="component" value="Unassembled WGS sequence"/>
</dbReference>
<dbReference type="InterPro" id="IPR004104">
    <property type="entry name" value="Gfo/Idh/MocA-like_OxRdtase_C"/>
</dbReference>
<dbReference type="InterPro" id="IPR036291">
    <property type="entry name" value="NAD(P)-bd_dom_sf"/>
</dbReference>
<dbReference type="GeneID" id="25364267"/>
<protein>
    <recommendedName>
        <fullName evidence="5">Gfo/Idh/MocA-like oxidoreductase N-terminal domain-containing protein</fullName>
    </recommendedName>
</protein>
<organism evidence="3 4">
    <name type="scientific">Aureobasidium subglaciale (strain EXF-2481)</name>
    <name type="common">Aureobasidium pullulans var. subglaciale</name>
    <dbReference type="NCBI Taxonomy" id="1043005"/>
    <lineage>
        <taxon>Eukaryota</taxon>
        <taxon>Fungi</taxon>
        <taxon>Dikarya</taxon>
        <taxon>Ascomycota</taxon>
        <taxon>Pezizomycotina</taxon>
        <taxon>Dothideomycetes</taxon>
        <taxon>Dothideomycetidae</taxon>
        <taxon>Dothideales</taxon>
        <taxon>Saccotheciaceae</taxon>
        <taxon>Aureobasidium</taxon>
    </lineage>
</organism>
<dbReference type="RefSeq" id="XP_013342254.1">
    <property type="nucleotide sequence ID" value="XM_013486800.1"/>
</dbReference>
<sequence length="352" mass="37735">MAQHPVTFAIIGAGLIGPRHASAILNTPSAKLACFVDSNPAAQEVAAGFNVPLYPTIADMLASTDKPQAAIVCTPNHTHVPISKGLLDAGISVLCEKPIATDIASAMELLEHAKKSTAKLAVGHHRRFNRYVRATKAALPSLGRAVAVSGLWTICKPSEYLEGVGEWRKDGTNGGPILINLVHDVDILQFLLGPIVRVTAEETIKQRNFDAEEGVAVLIRFASGCVGTFVVSDAVPSPHNFESGTGENPTIPARGMDFYRIFGTDASLSVPDMKRWSYDGKVKDWTQDLEEDTLSVGTSKVPFELQVEQFVQVVRGLEEPTCSGIDAVRALVVVDAIKKAMREGVAIDVPCE</sequence>
<feature type="domain" description="Gfo/Idh/MocA-like oxidoreductase C-terminal" evidence="2">
    <location>
        <begin position="146"/>
        <end position="347"/>
    </location>
</feature>
<evidence type="ECO:0000259" key="1">
    <source>
        <dbReference type="Pfam" id="PF01408"/>
    </source>
</evidence>
<dbReference type="Gene3D" id="3.30.360.10">
    <property type="entry name" value="Dihydrodipicolinate Reductase, domain 2"/>
    <property type="match status" value="1"/>
</dbReference>
<name>A0A074YI02_AURSE</name>
<evidence type="ECO:0008006" key="5">
    <source>
        <dbReference type="Google" id="ProtNLM"/>
    </source>
</evidence>
<evidence type="ECO:0000313" key="3">
    <source>
        <dbReference type="EMBL" id="KEQ93707.1"/>
    </source>
</evidence>
<feature type="domain" description="Gfo/Idh/MocA-like oxidoreductase N-terminal" evidence="1">
    <location>
        <begin position="7"/>
        <end position="124"/>
    </location>
</feature>
<dbReference type="HOGENOM" id="CLU_023194_1_1_1"/>